<dbReference type="RefSeq" id="XP_040630914.1">
    <property type="nucleotide sequence ID" value="XM_040774860.1"/>
</dbReference>
<proteinExistence type="inferred from homology"/>
<evidence type="ECO:0000313" key="16">
    <source>
        <dbReference type="Proteomes" id="UP000030653"/>
    </source>
</evidence>
<keyword evidence="5 13" id="KW-0349">Heme</keyword>
<dbReference type="OMA" id="NEDSTHK"/>
<dbReference type="AlphaFoldDB" id="M5G736"/>
<dbReference type="Gene3D" id="1.10.630.10">
    <property type="entry name" value="Cytochrome P450"/>
    <property type="match status" value="1"/>
</dbReference>
<evidence type="ECO:0000256" key="5">
    <source>
        <dbReference type="ARBA" id="ARBA00022617"/>
    </source>
</evidence>
<dbReference type="GO" id="GO:0016705">
    <property type="term" value="F:oxidoreductase activity, acting on paired donors, with incorporation or reduction of molecular oxygen"/>
    <property type="evidence" value="ECO:0007669"/>
    <property type="project" value="InterPro"/>
</dbReference>
<dbReference type="Pfam" id="PF00067">
    <property type="entry name" value="p450"/>
    <property type="match status" value="1"/>
</dbReference>
<evidence type="ECO:0000256" key="11">
    <source>
        <dbReference type="ARBA" id="ARBA00023033"/>
    </source>
</evidence>
<evidence type="ECO:0000256" key="3">
    <source>
        <dbReference type="ARBA" id="ARBA00005179"/>
    </source>
</evidence>
<dbReference type="PANTHER" id="PTHR46300">
    <property type="entry name" value="P450, PUTATIVE (EUROFUNG)-RELATED-RELATED"/>
    <property type="match status" value="1"/>
</dbReference>
<dbReference type="Proteomes" id="UP000030653">
    <property type="component" value="Unassembled WGS sequence"/>
</dbReference>
<dbReference type="SUPFAM" id="SSF48264">
    <property type="entry name" value="Cytochrome P450"/>
    <property type="match status" value="1"/>
</dbReference>
<dbReference type="PANTHER" id="PTHR46300:SF2">
    <property type="entry name" value="CYTOCHROME P450 MONOOXYGENASE ALNH-RELATED"/>
    <property type="match status" value="1"/>
</dbReference>
<keyword evidence="8" id="KW-1133">Transmembrane helix</keyword>
<keyword evidence="10 13" id="KW-0408">Iron</keyword>
<sequence>YQEVLYKDWVIPKGTILVSNIWQAAISRDPLTYPNGDEFHPERFLTSEGGIRQPPPDTHDDFLAFGYGRRVCPGRDMAIRNLRICAAFLLRAFGFQKARGEDGKEITPDSMAMLDTGSTVYPAPFRTRIISRQPDLEEQLPSCVPK</sequence>
<dbReference type="GO" id="GO:0020037">
    <property type="term" value="F:heme binding"/>
    <property type="evidence" value="ECO:0007669"/>
    <property type="project" value="InterPro"/>
</dbReference>
<comment type="cofactor">
    <cofactor evidence="1 13">
        <name>heme</name>
        <dbReference type="ChEBI" id="CHEBI:30413"/>
    </cofactor>
</comment>
<evidence type="ECO:0000256" key="12">
    <source>
        <dbReference type="ARBA" id="ARBA00023136"/>
    </source>
</evidence>
<dbReference type="PRINTS" id="PR00463">
    <property type="entry name" value="EP450I"/>
</dbReference>
<comment type="subcellular location">
    <subcellularLocation>
        <location evidence="2">Membrane</location>
    </subcellularLocation>
</comment>
<name>M5G736_DACPD</name>
<dbReference type="GO" id="GO:0004497">
    <property type="term" value="F:monooxygenase activity"/>
    <property type="evidence" value="ECO:0007669"/>
    <property type="project" value="UniProtKB-KW"/>
</dbReference>
<keyword evidence="12" id="KW-0472">Membrane</keyword>
<comment type="pathway">
    <text evidence="3">Secondary metabolite biosynthesis.</text>
</comment>
<dbReference type="InterPro" id="IPR036396">
    <property type="entry name" value="Cyt_P450_sf"/>
</dbReference>
<keyword evidence="16" id="KW-1185">Reference proteome</keyword>
<dbReference type="PROSITE" id="PS00086">
    <property type="entry name" value="CYTOCHROME_P450"/>
    <property type="match status" value="1"/>
</dbReference>
<dbReference type="InterPro" id="IPR050364">
    <property type="entry name" value="Cytochrome_P450_fung"/>
</dbReference>
<evidence type="ECO:0000256" key="2">
    <source>
        <dbReference type="ARBA" id="ARBA00004370"/>
    </source>
</evidence>
<accession>M5G736</accession>
<reference evidence="15 16" key="1">
    <citation type="journal article" date="2012" name="Science">
        <title>The Paleozoic origin of enzymatic lignin decomposition reconstructed from 31 fungal genomes.</title>
        <authorList>
            <person name="Floudas D."/>
            <person name="Binder M."/>
            <person name="Riley R."/>
            <person name="Barry K."/>
            <person name="Blanchette R.A."/>
            <person name="Henrissat B."/>
            <person name="Martinez A.T."/>
            <person name="Otillar R."/>
            <person name="Spatafora J.W."/>
            <person name="Yadav J.S."/>
            <person name="Aerts A."/>
            <person name="Benoit I."/>
            <person name="Boyd A."/>
            <person name="Carlson A."/>
            <person name="Copeland A."/>
            <person name="Coutinho P.M."/>
            <person name="de Vries R.P."/>
            <person name="Ferreira P."/>
            <person name="Findley K."/>
            <person name="Foster B."/>
            <person name="Gaskell J."/>
            <person name="Glotzer D."/>
            <person name="Gorecki P."/>
            <person name="Heitman J."/>
            <person name="Hesse C."/>
            <person name="Hori C."/>
            <person name="Igarashi K."/>
            <person name="Jurgens J.A."/>
            <person name="Kallen N."/>
            <person name="Kersten P."/>
            <person name="Kohler A."/>
            <person name="Kuees U."/>
            <person name="Kumar T.K.A."/>
            <person name="Kuo A."/>
            <person name="LaButti K."/>
            <person name="Larrondo L.F."/>
            <person name="Lindquist E."/>
            <person name="Ling A."/>
            <person name="Lombard V."/>
            <person name="Lucas S."/>
            <person name="Lundell T."/>
            <person name="Martin R."/>
            <person name="McLaughlin D.J."/>
            <person name="Morgenstern I."/>
            <person name="Morin E."/>
            <person name="Murat C."/>
            <person name="Nagy L.G."/>
            <person name="Nolan M."/>
            <person name="Ohm R.A."/>
            <person name="Patyshakuliyeva A."/>
            <person name="Rokas A."/>
            <person name="Ruiz-Duenas F.J."/>
            <person name="Sabat G."/>
            <person name="Salamov A."/>
            <person name="Samejima M."/>
            <person name="Schmutz J."/>
            <person name="Slot J.C."/>
            <person name="St John F."/>
            <person name="Stenlid J."/>
            <person name="Sun H."/>
            <person name="Sun S."/>
            <person name="Syed K."/>
            <person name="Tsang A."/>
            <person name="Wiebenga A."/>
            <person name="Young D."/>
            <person name="Pisabarro A."/>
            <person name="Eastwood D.C."/>
            <person name="Martin F."/>
            <person name="Cullen D."/>
            <person name="Grigoriev I.V."/>
            <person name="Hibbett D.S."/>
        </authorList>
    </citation>
    <scope>NUCLEOTIDE SEQUENCE [LARGE SCALE GENOMIC DNA]</scope>
    <source>
        <strain evidence="15 16">DJM-731 SS1</strain>
    </source>
</reference>
<evidence type="ECO:0000256" key="14">
    <source>
        <dbReference type="RuleBase" id="RU000461"/>
    </source>
</evidence>
<dbReference type="InterPro" id="IPR017972">
    <property type="entry name" value="Cyt_P450_CS"/>
</dbReference>
<keyword evidence="9 14" id="KW-0560">Oxidoreductase</keyword>
<keyword evidence="11 14" id="KW-0503">Monooxygenase</keyword>
<dbReference type="OrthoDB" id="3934656at2759"/>
<dbReference type="STRING" id="1858805.M5G736"/>
<dbReference type="EMBL" id="JH795858">
    <property type="protein sequence ID" value="EJU04020.1"/>
    <property type="molecule type" value="Genomic_DNA"/>
</dbReference>
<evidence type="ECO:0000256" key="6">
    <source>
        <dbReference type="ARBA" id="ARBA00022692"/>
    </source>
</evidence>
<dbReference type="GO" id="GO:0005506">
    <property type="term" value="F:iron ion binding"/>
    <property type="evidence" value="ECO:0007669"/>
    <property type="project" value="InterPro"/>
</dbReference>
<keyword evidence="6" id="KW-0812">Transmembrane</keyword>
<organism evidence="15 16">
    <name type="scientific">Dacryopinax primogenitus (strain DJM 731)</name>
    <name type="common">Brown rot fungus</name>
    <dbReference type="NCBI Taxonomy" id="1858805"/>
    <lineage>
        <taxon>Eukaryota</taxon>
        <taxon>Fungi</taxon>
        <taxon>Dikarya</taxon>
        <taxon>Basidiomycota</taxon>
        <taxon>Agaricomycotina</taxon>
        <taxon>Dacrymycetes</taxon>
        <taxon>Dacrymycetales</taxon>
        <taxon>Dacrymycetaceae</taxon>
        <taxon>Dacryopinax</taxon>
    </lineage>
</organism>
<feature type="non-terminal residue" evidence="15">
    <location>
        <position position="146"/>
    </location>
</feature>
<evidence type="ECO:0000256" key="7">
    <source>
        <dbReference type="ARBA" id="ARBA00022723"/>
    </source>
</evidence>
<comment type="similarity">
    <text evidence="4 14">Belongs to the cytochrome P450 family.</text>
</comment>
<keyword evidence="7 13" id="KW-0479">Metal-binding</keyword>
<evidence type="ECO:0000256" key="13">
    <source>
        <dbReference type="PIRSR" id="PIRSR602401-1"/>
    </source>
</evidence>
<dbReference type="GeneID" id="63689922"/>
<dbReference type="InterPro" id="IPR001128">
    <property type="entry name" value="Cyt_P450"/>
</dbReference>
<evidence type="ECO:0000313" key="15">
    <source>
        <dbReference type="EMBL" id="EJU04020.1"/>
    </source>
</evidence>
<evidence type="ECO:0000256" key="8">
    <source>
        <dbReference type="ARBA" id="ARBA00022989"/>
    </source>
</evidence>
<evidence type="ECO:0000256" key="1">
    <source>
        <dbReference type="ARBA" id="ARBA00001971"/>
    </source>
</evidence>
<dbReference type="InterPro" id="IPR002401">
    <property type="entry name" value="Cyt_P450_E_grp-I"/>
</dbReference>
<gene>
    <name evidence="15" type="ORF">DACRYDRAFT_48672</name>
</gene>
<evidence type="ECO:0000256" key="4">
    <source>
        <dbReference type="ARBA" id="ARBA00010617"/>
    </source>
</evidence>
<dbReference type="HOGENOM" id="CLU_001570_20_2_1"/>
<protein>
    <submittedName>
        <fullName evidence="15">Cytochrome P450</fullName>
    </submittedName>
</protein>
<dbReference type="GO" id="GO:0016020">
    <property type="term" value="C:membrane"/>
    <property type="evidence" value="ECO:0007669"/>
    <property type="project" value="UniProtKB-SubCell"/>
</dbReference>
<evidence type="ECO:0000256" key="9">
    <source>
        <dbReference type="ARBA" id="ARBA00023002"/>
    </source>
</evidence>
<feature type="binding site" description="axial binding residue" evidence="13">
    <location>
        <position position="72"/>
    </location>
    <ligand>
        <name>heme</name>
        <dbReference type="ChEBI" id="CHEBI:30413"/>
    </ligand>
    <ligandPart>
        <name>Fe</name>
        <dbReference type="ChEBI" id="CHEBI:18248"/>
    </ligandPart>
</feature>
<evidence type="ECO:0000256" key="10">
    <source>
        <dbReference type="ARBA" id="ARBA00023004"/>
    </source>
</evidence>